<dbReference type="RefSeq" id="WP_168884389.1">
    <property type="nucleotide sequence ID" value="NZ_JABAIL010000007.1"/>
</dbReference>
<dbReference type="InterPro" id="IPR026444">
    <property type="entry name" value="Secre_tail"/>
</dbReference>
<accession>A0A7X8XXX4</accession>
<dbReference type="Gene3D" id="2.160.20.10">
    <property type="entry name" value="Single-stranded right-handed beta-helix, Pectin lyase-like"/>
    <property type="match status" value="1"/>
</dbReference>
<sequence length="1107" mass="121828">MRLNFTASLLFTLFTVGVSISSFAQTFTDDFESLEFVHEHSDHLIIDHGNPLNFNNDSSRIVRSSTEDASLIYHFTEITDFNLHFWSVDGDQNAGDLSILSSNDGVNYTSVNVNRSFLSDNSSLRTLESITPTSTLSHSYLKIVISGGDASWKAQLGAIQISYKELPNSINTDELTDFNQTVDHSGFILSTDSEVNFNNDNNRLVRSTVEDAHVTYAVNNLQTLNIKTYTVAGDVGNADVNVYYSEDNINFTALSIYNSLTIDLGYRAEVIYSNSGIIPSKAKYIRVQFSNGNAAWKTHLGSVAFGTSRASRAFYLSNDGNDTNNGSIASPWASLEKISATSVGVGDSILFEKGDTFYGHFIVNGSGSENSPLLVSSYGNGELPIISGVVGNENGGDYQEALLIENNDNIIIDGIEINNERIDNREGVSELDAFGIQIVNSGSKSLSNFIIRNSIIRNVYAPKAILKEEGEDAFNSLEVSGIKFYSTKNSVNGEEKNINNILVEDNYFTDIQRLGVYVKHDGGDTGVGNDSLNANYNSVFRNNEFVELGGTSILPIRTFNCLIEHNIFDRPGSSKDPRMPGRGSSVWNWRCFNTVIQYNKCLSTRGHLDSHGIHIDHENVNTFIQYNYMEDCEGGFVEILGGNLNSIYRFNVSINDGWRENPSWTNSNHTIWVNEVVPAGTHYSDQNFIYNNTVYMDSAYSTSIDIDGKATYIFNNVFYAKKGRIGGKQVKIDTHGETLYVQNNLFYGDVHNNFSNLDNSKVVADPLFYAEGARNALGYQLKKNSPAENSGVLNVGPPIPSAGTGIFAHIPAYPTEDFYGNPVDLFSGSPNIGAINNKNGQLVPSEVAPVESLQLSTDAIALNSGSQETLIATTLPAYASNHSVNWTSNNTGVVTVDDNGTITAISAGVATIIATTEDGSFTKSCTVTVNDDQPVSKPIITDVLAYIYAAKITWQEGNNATYHRIQYKQEGKAWNTIDNIQNVDPDEFWISNLLPGQNYSVRIRAMNTTYMSAWSDIVNFTMNEDSNSRITSSEQLVSEQPYLAPNPVQHRLNIKGLSEDTPIKVLDLKGNILKQSTSHQSLDVSGLQKGIYIVMIEGFSPIKFIKQ</sequence>
<dbReference type="SUPFAM" id="SSF49265">
    <property type="entry name" value="Fibronectin type III"/>
    <property type="match status" value="1"/>
</dbReference>
<evidence type="ECO:0000313" key="3">
    <source>
        <dbReference type="EMBL" id="NLR93679.1"/>
    </source>
</evidence>
<organism evidence="3 4">
    <name type="scientific">Flammeovirga agarivorans</name>
    <dbReference type="NCBI Taxonomy" id="2726742"/>
    <lineage>
        <taxon>Bacteria</taxon>
        <taxon>Pseudomonadati</taxon>
        <taxon>Bacteroidota</taxon>
        <taxon>Cytophagia</taxon>
        <taxon>Cytophagales</taxon>
        <taxon>Flammeovirgaceae</taxon>
        <taxon>Flammeovirga</taxon>
    </lineage>
</organism>
<dbReference type="Gene3D" id="2.60.40.10">
    <property type="entry name" value="Immunoglobulins"/>
    <property type="match status" value="1"/>
</dbReference>
<dbReference type="InterPro" id="IPR013783">
    <property type="entry name" value="Ig-like_fold"/>
</dbReference>
<gene>
    <name evidence="3" type="ORF">HGP29_20940</name>
</gene>
<feature type="chain" id="PRO_5030913015" evidence="1">
    <location>
        <begin position="25"/>
        <end position="1107"/>
    </location>
</feature>
<keyword evidence="4" id="KW-1185">Reference proteome</keyword>
<dbReference type="InterPro" id="IPR011050">
    <property type="entry name" value="Pectin_lyase_fold/virulence"/>
</dbReference>
<dbReference type="InterPro" id="IPR003343">
    <property type="entry name" value="Big_2"/>
</dbReference>
<feature type="signal peptide" evidence="1">
    <location>
        <begin position="1"/>
        <end position="24"/>
    </location>
</feature>
<dbReference type="Pfam" id="PF18962">
    <property type="entry name" value="Por_Secre_tail"/>
    <property type="match status" value="1"/>
</dbReference>
<protein>
    <submittedName>
        <fullName evidence="3">T9SS type A sorting domain-containing protein</fullName>
    </submittedName>
</protein>
<proteinExistence type="predicted"/>
<dbReference type="InterPro" id="IPR008964">
    <property type="entry name" value="Invasin/intimin_cell_adhesion"/>
</dbReference>
<dbReference type="NCBIfam" id="TIGR04183">
    <property type="entry name" value="Por_Secre_tail"/>
    <property type="match status" value="1"/>
</dbReference>
<dbReference type="InterPro" id="IPR003961">
    <property type="entry name" value="FN3_dom"/>
</dbReference>
<dbReference type="EMBL" id="JABAIL010000007">
    <property type="protein sequence ID" value="NLR93679.1"/>
    <property type="molecule type" value="Genomic_DNA"/>
</dbReference>
<evidence type="ECO:0000259" key="2">
    <source>
        <dbReference type="PROSITE" id="PS50853"/>
    </source>
</evidence>
<dbReference type="SUPFAM" id="SSF51126">
    <property type="entry name" value="Pectin lyase-like"/>
    <property type="match status" value="2"/>
</dbReference>
<evidence type="ECO:0000256" key="1">
    <source>
        <dbReference type="SAM" id="SignalP"/>
    </source>
</evidence>
<feature type="domain" description="Fibronectin type-III" evidence="2">
    <location>
        <begin position="934"/>
        <end position="1025"/>
    </location>
</feature>
<dbReference type="Proteomes" id="UP000585050">
    <property type="component" value="Unassembled WGS sequence"/>
</dbReference>
<dbReference type="InterPro" id="IPR012334">
    <property type="entry name" value="Pectin_lyas_fold"/>
</dbReference>
<dbReference type="CDD" id="cd00063">
    <property type="entry name" value="FN3"/>
    <property type="match status" value="1"/>
</dbReference>
<dbReference type="Gene3D" id="2.60.40.1080">
    <property type="match status" value="1"/>
</dbReference>
<dbReference type="Pfam" id="PF02368">
    <property type="entry name" value="Big_2"/>
    <property type="match status" value="1"/>
</dbReference>
<reference evidence="3 4" key="1">
    <citation type="submission" date="2020-04" db="EMBL/GenBank/DDBJ databases">
        <title>Flammeovirga sp. SR4, a novel species isolated from seawater.</title>
        <authorList>
            <person name="Wang X."/>
        </authorList>
    </citation>
    <scope>NUCLEOTIDE SEQUENCE [LARGE SCALE GENOMIC DNA]</scope>
    <source>
        <strain evidence="3 4">SR4</strain>
    </source>
</reference>
<dbReference type="SUPFAM" id="SSF49373">
    <property type="entry name" value="Invasin/intimin cell-adhesion fragments"/>
    <property type="match status" value="1"/>
</dbReference>
<name>A0A7X8XXX4_9BACT</name>
<dbReference type="InterPro" id="IPR036116">
    <property type="entry name" value="FN3_sf"/>
</dbReference>
<evidence type="ECO:0000313" key="4">
    <source>
        <dbReference type="Proteomes" id="UP000585050"/>
    </source>
</evidence>
<dbReference type="SMART" id="SM00635">
    <property type="entry name" value="BID_2"/>
    <property type="match status" value="1"/>
</dbReference>
<dbReference type="SMART" id="SM00060">
    <property type="entry name" value="FN3"/>
    <property type="match status" value="1"/>
</dbReference>
<dbReference type="Pfam" id="PF00041">
    <property type="entry name" value="fn3"/>
    <property type="match status" value="1"/>
</dbReference>
<comment type="caution">
    <text evidence="3">The sequence shown here is derived from an EMBL/GenBank/DDBJ whole genome shotgun (WGS) entry which is preliminary data.</text>
</comment>
<dbReference type="AlphaFoldDB" id="A0A7X8XXX4"/>
<dbReference type="PROSITE" id="PS50853">
    <property type="entry name" value="FN3"/>
    <property type="match status" value="1"/>
</dbReference>
<keyword evidence="1" id="KW-0732">Signal</keyword>